<evidence type="ECO:0000313" key="3">
    <source>
        <dbReference type="Proteomes" id="UP000009011"/>
    </source>
</evidence>
<dbReference type="PANTHER" id="PTHR35869:SF1">
    <property type="entry name" value="OUTER-MEMBRANE LIPOPROTEIN CARRIER PROTEIN"/>
    <property type="match status" value="1"/>
</dbReference>
<dbReference type="Pfam" id="PF03548">
    <property type="entry name" value="LolA"/>
    <property type="match status" value="1"/>
</dbReference>
<protein>
    <recommendedName>
        <fullName evidence="4">Outer-membrane lipoprotein carrier protein</fullName>
    </recommendedName>
</protein>
<dbReference type="RefSeq" id="WP_014856398.1">
    <property type="nucleotide sequence ID" value="NC_018178.1"/>
</dbReference>
<evidence type="ECO:0000313" key="2">
    <source>
        <dbReference type="EMBL" id="AFN74964.1"/>
    </source>
</evidence>
<name>I6ZSG4_MELRP</name>
<keyword evidence="1" id="KW-0732">Signal</keyword>
<dbReference type="AlphaFoldDB" id="I6ZSG4"/>
<dbReference type="EMBL" id="CP003557">
    <property type="protein sequence ID" value="AFN74964.1"/>
    <property type="molecule type" value="Genomic_DNA"/>
</dbReference>
<dbReference type="InterPro" id="IPR029046">
    <property type="entry name" value="LolA/LolB/LppX"/>
</dbReference>
<dbReference type="STRING" id="1191523.MROS_1730"/>
<sequence>MLRFVILIILVAQSVQTDDVLKKLQDRFNSIDNFTADFKFTSPAANINGKFVYKRRNKFVIESEARKIVSDSKSVWNYDINGKRVMISDIGDEPSSFSIERYLFDLPQKCNVRNYKDKKGKIYLELQPKSEEDFKKIIIETSDDLFRKIEITDFNGEKHIIELNNIKTDVKLKEEIFTFVPPKGIRIIDLR</sequence>
<dbReference type="SUPFAM" id="SSF89392">
    <property type="entry name" value="Prokaryotic lipoproteins and lipoprotein localization factors"/>
    <property type="match status" value="1"/>
</dbReference>
<proteinExistence type="predicted"/>
<dbReference type="InterPro" id="IPR004564">
    <property type="entry name" value="OM_lipoprot_carrier_LolA-like"/>
</dbReference>
<dbReference type="Gene3D" id="2.50.20.10">
    <property type="entry name" value="Lipoprotein localisation LolA/LolB/LppX"/>
    <property type="match status" value="1"/>
</dbReference>
<dbReference type="CDD" id="cd16325">
    <property type="entry name" value="LolA"/>
    <property type="match status" value="1"/>
</dbReference>
<organism evidence="2 3">
    <name type="scientific">Melioribacter roseus (strain DSM 23840 / JCM 17771 / VKM B-2668 / P3M-2)</name>
    <dbReference type="NCBI Taxonomy" id="1191523"/>
    <lineage>
        <taxon>Bacteria</taxon>
        <taxon>Pseudomonadati</taxon>
        <taxon>Ignavibacteriota</taxon>
        <taxon>Ignavibacteria</taxon>
        <taxon>Ignavibacteriales</taxon>
        <taxon>Melioribacteraceae</taxon>
        <taxon>Melioribacter</taxon>
    </lineage>
</organism>
<accession>I6ZSG4</accession>
<evidence type="ECO:0008006" key="4">
    <source>
        <dbReference type="Google" id="ProtNLM"/>
    </source>
</evidence>
<dbReference type="KEGG" id="mro:MROS_1730"/>
<evidence type="ECO:0000256" key="1">
    <source>
        <dbReference type="ARBA" id="ARBA00022729"/>
    </source>
</evidence>
<dbReference type="HOGENOM" id="CLU_1419981_0_0_10"/>
<dbReference type="PANTHER" id="PTHR35869">
    <property type="entry name" value="OUTER-MEMBRANE LIPOPROTEIN CARRIER PROTEIN"/>
    <property type="match status" value="1"/>
</dbReference>
<gene>
    <name evidence="2" type="ordered locus">MROS_1730</name>
</gene>
<keyword evidence="3" id="KW-1185">Reference proteome</keyword>
<reference evidence="2 3" key="1">
    <citation type="journal article" date="2013" name="PLoS ONE">
        <title>Genomic analysis of Melioribacter roseus, facultatively anaerobic organotrophic bacterium representing a novel deep lineage within Bacteriodetes/Chlorobi group.</title>
        <authorList>
            <person name="Kadnikov V.V."/>
            <person name="Mardanov A.V."/>
            <person name="Podosokorskaya O.A."/>
            <person name="Gavrilov S.N."/>
            <person name="Kublanov I.V."/>
            <person name="Beletsky A.V."/>
            <person name="Bonch-Osmolovskaya E.A."/>
            <person name="Ravin N.V."/>
        </authorList>
    </citation>
    <scope>NUCLEOTIDE SEQUENCE [LARGE SCALE GENOMIC DNA]</scope>
    <source>
        <strain evidence="3">JCM 17771 / P3M-2</strain>
    </source>
</reference>
<dbReference type="OrthoDB" id="9810685at2"/>
<dbReference type="eggNOG" id="COG2834">
    <property type="taxonomic scope" value="Bacteria"/>
</dbReference>
<dbReference type="Proteomes" id="UP000009011">
    <property type="component" value="Chromosome"/>
</dbReference>